<feature type="domain" description="Septin-type G" evidence="5">
    <location>
        <begin position="39"/>
        <end position="312"/>
    </location>
</feature>
<dbReference type="AlphaFoldDB" id="A0A167PHC9"/>
<dbReference type="STRING" id="763407.A0A167PHC9"/>
<evidence type="ECO:0000256" key="3">
    <source>
        <dbReference type="RuleBase" id="RU004560"/>
    </source>
</evidence>
<dbReference type="InterPro" id="IPR016491">
    <property type="entry name" value="Septin"/>
</dbReference>
<dbReference type="PANTHER" id="PTHR18884">
    <property type="entry name" value="SEPTIN"/>
    <property type="match status" value="1"/>
</dbReference>
<dbReference type="RefSeq" id="XP_018295954.1">
    <property type="nucleotide sequence ID" value="XM_018439120.1"/>
</dbReference>
<dbReference type="VEuPathDB" id="FungiDB:PHYBLDRAFT_185673"/>
<comment type="similarity">
    <text evidence="3">Belongs to the TRAFAC class TrmE-Era-EngA-EngB-Septin-like GTPase superfamily. Septin GTPase family.</text>
</comment>
<evidence type="ECO:0000313" key="7">
    <source>
        <dbReference type="Proteomes" id="UP000077315"/>
    </source>
</evidence>
<reference evidence="7" key="1">
    <citation type="submission" date="2015-06" db="EMBL/GenBank/DDBJ databases">
        <title>Expansion of signal transduction pathways in fungi by whole-genome duplication.</title>
        <authorList>
            <consortium name="DOE Joint Genome Institute"/>
            <person name="Corrochano L.M."/>
            <person name="Kuo A."/>
            <person name="Marcet-Houben M."/>
            <person name="Polaino S."/>
            <person name="Salamov A."/>
            <person name="Villalobos J.M."/>
            <person name="Alvarez M.I."/>
            <person name="Avalos J."/>
            <person name="Benito E.P."/>
            <person name="Benoit I."/>
            <person name="Burger G."/>
            <person name="Camino L.P."/>
            <person name="Canovas D."/>
            <person name="Cerda-Olmedo E."/>
            <person name="Cheng J.-F."/>
            <person name="Dominguez A."/>
            <person name="Elias M."/>
            <person name="Eslava A.P."/>
            <person name="Glaser F."/>
            <person name="Grimwood J."/>
            <person name="Gutierrez G."/>
            <person name="Heitman J."/>
            <person name="Henrissat B."/>
            <person name="Iturriaga E.A."/>
            <person name="Lang B.F."/>
            <person name="Lavin J.L."/>
            <person name="Lee S."/>
            <person name="Li W."/>
            <person name="Lindquist E."/>
            <person name="Lopez-Garcia S."/>
            <person name="Luque E.M."/>
            <person name="Marcos A.T."/>
            <person name="Martin J."/>
            <person name="McCluskey K."/>
            <person name="Medina H.R."/>
            <person name="Miralles-Duran A."/>
            <person name="Miyazaki A."/>
            <person name="Munoz-Torres E."/>
            <person name="Oguiza J.A."/>
            <person name="Ohm R."/>
            <person name="Olmedo M."/>
            <person name="Orejas M."/>
            <person name="Ortiz-Castellanos L."/>
            <person name="Pisabarro A.G."/>
            <person name="Rodriguez-Romero J."/>
            <person name="Ruiz-Herrera J."/>
            <person name="Ruiz-Vazquez R."/>
            <person name="Sanz C."/>
            <person name="Schackwitz W."/>
            <person name="Schmutz J."/>
            <person name="Shahriari M."/>
            <person name="Shelest E."/>
            <person name="Silva-Franco F."/>
            <person name="Soanes D."/>
            <person name="Syed K."/>
            <person name="Tagua V.G."/>
            <person name="Talbot N.J."/>
            <person name="Thon M."/>
            <person name="De vries R.P."/>
            <person name="Wiebenga A."/>
            <person name="Yadav J.S."/>
            <person name="Braun E.L."/>
            <person name="Baker S."/>
            <person name="Garre V."/>
            <person name="Horwitz B."/>
            <person name="Torres-Martinez S."/>
            <person name="Idnurm A."/>
            <person name="Herrera-Estrella A."/>
            <person name="Gabaldon T."/>
            <person name="Grigoriev I.V."/>
        </authorList>
    </citation>
    <scope>NUCLEOTIDE SEQUENCE [LARGE SCALE GENOMIC DNA]</scope>
    <source>
        <strain evidence="7">NRRL 1555(-)</strain>
    </source>
</reference>
<evidence type="ECO:0000256" key="2">
    <source>
        <dbReference type="ARBA" id="ARBA00023134"/>
    </source>
</evidence>
<evidence type="ECO:0000256" key="4">
    <source>
        <dbReference type="SAM" id="MobiDB-lite"/>
    </source>
</evidence>
<dbReference type="GO" id="GO:0005938">
    <property type="term" value="C:cell cortex"/>
    <property type="evidence" value="ECO:0007669"/>
    <property type="project" value="UniProtKB-ARBA"/>
</dbReference>
<dbReference type="InterPro" id="IPR027417">
    <property type="entry name" value="P-loop_NTPase"/>
</dbReference>
<dbReference type="PROSITE" id="PS51719">
    <property type="entry name" value="G_SEPTIN"/>
    <property type="match status" value="1"/>
</dbReference>
<dbReference type="InParanoid" id="A0A167PHC9"/>
<sequence length="417" mass="48391">MSDQVNGASSGITVVRKKLQGYVGFANLPNQVHRKSVKKGFQFTAMVVGESGLGKSTLVNTLFNTSLYPPKENTELSHETPQTVEVQSITSDIEENGVKLRLTVVDTPGFGDFVNNEESWKPILDNIESRFDAYLEQENRVNRRRMVDNRIHACLYFIAPTGHALKPLDVEFMRRLHTRVNLIPVIAKADTLTEEEVAAFKRRILADINYHKIQIYQAPVYEYDDKETVAENREIMSKIPFAVVGSDKEFEVEGGRRVRGRKYPWGVIEVDNEEHCDFVKLRQMLIRTHMEELKEFTNDVLYENYRTEKLQAMGIQQDPSVFKEVNPVQKMEEERIAHEQKLAKMEAEMRAVFQAKVQEKETKLKQSEEELYARHKEMKEALEKQRLELEEKRRRMESGRPMTPEKASKKKGFSFNK</sequence>
<proteinExistence type="inferred from homology"/>
<dbReference type="OrthoDB" id="416553at2759"/>
<accession>A0A167PHC9</accession>
<dbReference type="EMBL" id="KV440974">
    <property type="protein sequence ID" value="OAD77914.1"/>
    <property type="molecule type" value="Genomic_DNA"/>
</dbReference>
<dbReference type="Pfam" id="PF00735">
    <property type="entry name" value="Septin"/>
    <property type="match status" value="1"/>
</dbReference>
<evidence type="ECO:0000259" key="5">
    <source>
        <dbReference type="PROSITE" id="PS51719"/>
    </source>
</evidence>
<dbReference type="GeneID" id="29000026"/>
<name>A0A167PHC9_PHYB8</name>
<dbReference type="Proteomes" id="UP000077315">
    <property type="component" value="Unassembled WGS sequence"/>
</dbReference>
<feature type="compositionally biased region" description="Basic and acidic residues" evidence="4">
    <location>
        <begin position="363"/>
        <end position="398"/>
    </location>
</feature>
<feature type="compositionally biased region" description="Basic residues" evidence="4">
    <location>
        <begin position="408"/>
        <end position="417"/>
    </location>
</feature>
<dbReference type="PIRSF" id="PIRSF006698">
    <property type="entry name" value="Septin"/>
    <property type="match status" value="1"/>
</dbReference>
<dbReference type="FunCoup" id="A0A167PHC9">
    <property type="interactions" value="169"/>
</dbReference>
<gene>
    <name evidence="6" type="ORF">PHYBLDRAFT_185673</name>
</gene>
<dbReference type="InterPro" id="IPR030379">
    <property type="entry name" value="G_SEPTIN_dom"/>
</dbReference>
<evidence type="ECO:0000256" key="1">
    <source>
        <dbReference type="ARBA" id="ARBA00022741"/>
    </source>
</evidence>
<keyword evidence="7" id="KW-1185">Reference proteome</keyword>
<dbReference type="CDD" id="cd01850">
    <property type="entry name" value="CDC_Septin"/>
    <property type="match status" value="1"/>
</dbReference>
<dbReference type="GO" id="GO:0032156">
    <property type="term" value="C:septin cytoskeleton"/>
    <property type="evidence" value="ECO:0007669"/>
    <property type="project" value="UniProtKB-ARBA"/>
</dbReference>
<dbReference type="FunFam" id="3.40.50.300:FF:000196">
    <property type="entry name" value="Cell division control 3"/>
    <property type="match status" value="1"/>
</dbReference>
<keyword evidence="1 3" id="KW-0547">Nucleotide-binding</keyword>
<protein>
    <recommendedName>
        <fullName evidence="5">Septin-type G domain-containing protein</fullName>
    </recommendedName>
</protein>
<dbReference type="SUPFAM" id="SSF52540">
    <property type="entry name" value="P-loop containing nucleoside triphosphate hydrolases"/>
    <property type="match status" value="1"/>
</dbReference>
<dbReference type="GO" id="GO:0005525">
    <property type="term" value="F:GTP binding"/>
    <property type="evidence" value="ECO:0007669"/>
    <property type="project" value="UniProtKB-KW"/>
</dbReference>
<evidence type="ECO:0000313" key="6">
    <source>
        <dbReference type="EMBL" id="OAD77914.1"/>
    </source>
</evidence>
<dbReference type="Gene3D" id="3.40.50.300">
    <property type="entry name" value="P-loop containing nucleotide triphosphate hydrolases"/>
    <property type="match status" value="1"/>
</dbReference>
<feature type="region of interest" description="Disordered" evidence="4">
    <location>
        <begin position="363"/>
        <end position="417"/>
    </location>
</feature>
<organism evidence="6 7">
    <name type="scientific">Phycomyces blakesleeanus (strain ATCC 8743b / DSM 1359 / FGSC 10004 / NBRC 33097 / NRRL 1555)</name>
    <dbReference type="NCBI Taxonomy" id="763407"/>
    <lineage>
        <taxon>Eukaryota</taxon>
        <taxon>Fungi</taxon>
        <taxon>Fungi incertae sedis</taxon>
        <taxon>Mucoromycota</taxon>
        <taxon>Mucoromycotina</taxon>
        <taxon>Mucoromycetes</taxon>
        <taxon>Mucorales</taxon>
        <taxon>Phycomycetaceae</taxon>
        <taxon>Phycomyces</taxon>
    </lineage>
</organism>
<keyword evidence="2 3" id="KW-0342">GTP-binding</keyword>